<sequence length="1087" mass="113755">MQKIPGSTAVIGEFLTQEQPSVPSEALAWFPGAQFTAERRWAGFQAHSSLQRGAGLASRRTETDVSSPEVMLKETFEPLKRMMVTMALRVFLFLLLWAAEASSQEPTMPPGTSQQQTGTTEMTSVKVGLSESPSFQSTMTPDLGMTPEAATITKPTVSTEHAQPTNATVVSADLIALEMATDTTTQFAVGTIATPMELYATTSTEPSTRTEPPTVATAMSKAGSQTQSSTEELTGNTLVVVEPTTTATPPEISTTRKEKPIMATIEQSALNPSAEQTTIAAPVTTAQVTPTPPTAEMQTMDSTVGQATDIAEELVSQFEIANVTTVPIPPPMPPTSEQAPMPLTQAMPTTSKQAPTPPPPSMPPTSEHTPMPPTQALPTSTVQAAMPLTPAMPTTTVQTITPPPPPMPPTSEKAPMPPTQAMPITTEQAAMPPTPAMPTTTVQTIEPVPSPMSTIAAPTGPVTTSGTTSAAHAGSQVITTTTPRTITSTTRTTATSSESATTVEASSQEPAMPPGTSQQQTGTTEITSVKVGLSESPSFQSTMTPDLGMTPEAATITKPTVSTEHAQPTNATVVPADLIALEMATDTTTQFAVGTIATPMELYATTSTEPSTRTEPPTVATAMSKAGSQTQSSTEELTGNTLVVVEPTTTATPPEISTTRKEKPIMATIEQSALNPSAEQTTIAAPVTTAQVTPTPPTAEIQTMDSTVGQATGIAEELVSQFEIANVTTVPIPPPMPPTSEQAPMPPTQAMPTTTEQAPVPPTPAVPTTTVQTITPPPPSMPPTSEHTPMPPTQALPTSTVQAAMPLTPAMPTTTVQTITPPPPPMPPTSEQAPMPPTQAMPITTVQAAMPLTQAMPTTTVQAAMPPTPAMPTTAVQIIEPMPSPMITIAAPTGPVTTSGTTSAAHAGSQVITTTTPRTTTSTTRTTATSSESATSRILYPFGQTMDSMMPHYDDASYGPIAISGKFTLYGVTYPSLHVGTNGLLSFLGPVTSWAPPPFPQVGGTAVVAVYWADVDIRIAGEIYYRQSTDPNLLRNATSDINTYFPGYDFNATWVFIATWDRVAYYGSPSPPSKVSELHFKLMPIMF</sequence>
<keyword evidence="4" id="KW-1185">Reference proteome</keyword>
<feature type="region of interest" description="Disordered" evidence="1">
    <location>
        <begin position="103"/>
        <end position="146"/>
    </location>
</feature>
<comment type="caution">
    <text evidence="3">The sequence shown here is derived from an EMBL/GenBank/DDBJ whole genome shotgun (WGS) entry which is preliminary data.</text>
</comment>
<dbReference type="Proteomes" id="UP001066276">
    <property type="component" value="Chromosome 4_1"/>
</dbReference>
<feature type="compositionally biased region" description="Pro residues" evidence="1">
    <location>
        <begin position="736"/>
        <end position="749"/>
    </location>
</feature>
<dbReference type="PANTHER" id="PTHR46160">
    <property type="entry name" value="ALPHA-TECTORIN-RELATED"/>
    <property type="match status" value="1"/>
</dbReference>
<dbReference type="GO" id="GO:0007160">
    <property type="term" value="P:cell-matrix adhesion"/>
    <property type="evidence" value="ECO:0007669"/>
    <property type="project" value="InterPro"/>
</dbReference>
<evidence type="ECO:0000259" key="2">
    <source>
        <dbReference type="PROSITE" id="PS51220"/>
    </source>
</evidence>
<feature type="compositionally biased region" description="Low complexity" evidence="1">
    <location>
        <begin position="110"/>
        <end position="124"/>
    </location>
</feature>
<dbReference type="InterPro" id="IPR003886">
    <property type="entry name" value="NIDO_dom"/>
</dbReference>
<evidence type="ECO:0000313" key="3">
    <source>
        <dbReference type="EMBL" id="KAJ1168115.1"/>
    </source>
</evidence>
<feature type="region of interest" description="Disordered" evidence="1">
    <location>
        <begin position="736"/>
        <end position="771"/>
    </location>
</feature>
<dbReference type="EMBL" id="JANPWB010000007">
    <property type="protein sequence ID" value="KAJ1168115.1"/>
    <property type="molecule type" value="Genomic_DNA"/>
</dbReference>
<evidence type="ECO:0000256" key="1">
    <source>
        <dbReference type="SAM" id="MobiDB-lite"/>
    </source>
</evidence>
<feature type="compositionally biased region" description="Polar residues" evidence="1">
    <location>
        <begin position="131"/>
        <end position="140"/>
    </location>
</feature>
<feature type="domain" description="NIDO" evidence="2">
    <location>
        <begin position="1010"/>
        <end position="1087"/>
    </location>
</feature>
<feature type="region of interest" description="Disordered" evidence="1">
    <location>
        <begin position="325"/>
        <end position="374"/>
    </location>
</feature>
<proteinExistence type="predicted"/>
<dbReference type="InterPro" id="IPR052749">
    <property type="entry name" value="Alpha-tectorin"/>
</dbReference>
<gene>
    <name evidence="3" type="ORF">NDU88_000064</name>
</gene>
<dbReference type="PANTHER" id="PTHR46160:SF8">
    <property type="entry name" value="VWFD DOMAIN-CONTAINING PROTEIN"/>
    <property type="match status" value="1"/>
</dbReference>
<feature type="region of interest" description="Disordered" evidence="1">
    <location>
        <begin position="460"/>
        <end position="524"/>
    </location>
</feature>
<feature type="compositionally biased region" description="Low complexity" evidence="1">
    <location>
        <begin position="515"/>
        <end position="524"/>
    </location>
</feature>
<accession>A0AAV7SV92</accession>
<protein>
    <recommendedName>
        <fullName evidence="2">NIDO domain-containing protein</fullName>
    </recommendedName>
</protein>
<name>A0AAV7SV92_PLEWA</name>
<dbReference type="Pfam" id="PF06119">
    <property type="entry name" value="NIDO"/>
    <property type="match status" value="1"/>
</dbReference>
<reference evidence="3" key="1">
    <citation type="journal article" date="2022" name="bioRxiv">
        <title>Sequencing and chromosome-scale assembly of the giantPleurodeles waltlgenome.</title>
        <authorList>
            <person name="Brown T."/>
            <person name="Elewa A."/>
            <person name="Iarovenko S."/>
            <person name="Subramanian E."/>
            <person name="Araus A.J."/>
            <person name="Petzold A."/>
            <person name="Susuki M."/>
            <person name="Suzuki K.-i.T."/>
            <person name="Hayashi T."/>
            <person name="Toyoda A."/>
            <person name="Oliveira C."/>
            <person name="Osipova E."/>
            <person name="Leigh N.D."/>
            <person name="Simon A."/>
            <person name="Yun M.H."/>
        </authorList>
    </citation>
    <scope>NUCLEOTIDE SEQUENCE</scope>
    <source>
        <strain evidence="3">20211129_DDA</strain>
        <tissue evidence="3">Liver</tissue>
    </source>
</reference>
<dbReference type="AlphaFoldDB" id="A0AAV7SV92"/>
<dbReference type="PRINTS" id="PR01217">
    <property type="entry name" value="PRICHEXTENSN"/>
</dbReference>
<evidence type="ECO:0000313" key="4">
    <source>
        <dbReference type="Proteomes" id="UP001066276"/>
    </source>
</evidence>
<feature type="compositionally biased region" description="Low complexity" evidence="1">
    <location>
        <begin position="460"/>
        <end position="508"/>
    </location>
</feature>
<dbReference type="PROSITE" id="PS51220">
    <property type="entry name" value="NIDO"/>
    <property type="match status" value="1"/>
</dbReference>
<organism evidence="3 4">
    <name type="scientific">Pleurodeles waltl</name>
    <name type="common">Iberian ribbed newt</name>
    <dbReference type="NCBI Taxonomy" id="8319"/>
    <lineage>
        <taxon>Eukaryota</taxon>
        <taxon>Metazoa</taxon>
        <taxon>Chordata</taxon>
        <taxon>Craniata</taxon>
        <taxon>Vertebrata</taxon>
        <taxon>Euteleostomi</taxon>
        <taxon>Amphibia</taxon>
        <taxon>Batrachia</taxon>
        <taxon>Caudata</taxon>
        <taxon>Salamandroidea</taxon>
        <taxon>Salamandridae</taxon>
        <taxon>Pleurodelinae</taxon>
        <taxon>Pleurodeles</taxon>
    </lineage>
</organism>